<reference evidence="2 3" key="1">
    <citation type="submission" date="2024-02" db="EMBL/GenBank/DDBJ databases">
        <authorList>
            <person name="Daric V."/>
            <person name="Darras S."/>
        </authorList>
    </citation>
    <scope>NUCLEOTIDE SEQUENCE [LARGE SCALE GENOMIC DNA]</scope>
</reference>
<dbReference type="EMBL" id="CAWYQH010000174">
    <property type="protein sequence ID" value="CAK8698076.1"/>
    <property type="molecule type" value="Genomic_DNA"/>
</dbReference>
<proteinExistence type="predicted"/>
<feature type="region of interest" description="Disordered" evidence="1">
    <location>
        <begin position="1"/>
        <end position="22"/>
    </location>
</feature>
<organism evidence="2 3">
    <name type="scientific">Clavelina lepadiformis</name>
    <name type="common">Light-bulb sea squirt</name>
    <name type="synonym">Ascidia lepadiformis</name>
    <dbReference type="NCBI Taxonomy" id="159417"/>
    <lineage>
        <taxon>Eukaryota</taxon>
        <taxon>Metazoa</taxon>
        <taxon>Chordata</taxon>
        <taxon>Tunicata</taxon>
        <taxon>Ascidiacea</taxon>
        <taxon>Aplousobranchia</taxon>
        <taxon>Clavelinidae</taxon>
        <taxon>Clavelina</taxon>
    </lineage>
</organism>
<evidence type="ECO:0000313" key="3">
    <source>
        <dbReference type="Proteomes" id="UP001642483"/>
    </source>
</evidence>
<accession>A0ABP0H250</accession>
<evidence type="ECO:0000256" key="1">
    <source>
        <dbReference type="SAM" id="MobiDB-lite"/>
    </source>
</evidence>
<name>A0ABP0H250_CLALP</name>
<evidence type="ECO:0000313" key="2">
    <source>
        <dbReference type="EMBL" id="CAK8698076.1"/>
    </source>
</evidence>
<keyword evidence="3" id="KW-1185">Reference proteome</keyword>
<dbReference type="Proteomes" id="UP001642483">
    <property type="component" value="Unassembled WGS sequence"/>
</dbReference>
<gene>
    <name evidence="2" type="ORF">CVLEPA_LOCUS31550</name>
</gene>
<protein>
    <submittedName>
        <fullName evidence="2">Uncharacterized protein</fullName>
    </submittedName>
</protein>
<comment type="caution">
    <text evidence="2">The sequence shown here is derived from an EMBL/GenBank/DDBJ whole genome shotgun (WGS) entry which is preliminary data.</text>
</comment>
<sequence>MAECQWKASHAQGGHPQVETRRCGNKHGFSSFHLNRGFASAESVGEIRYQAAYGATEGPPEVNCPRHAKLCKP</sequence>